<dbReference type="RefSeq" id="WP_273619161.1">
    <property type="nucleotide sequence ID" value="NZ_CP117417.1"/>
</dbReference>
<evidence type="ECO:0000313" key="2">
    <source>
        <dbReference type="Proteomes" id="UP001218231"/>
    </source>
</evidence>
<organism evidence="1 2">
    <name type="scientific">Novosphingobium humi</name>
    <dbReference type="NCBI Taxonomy" id="2282397"/>
    <lineage>
        <taxon>Bacteria</taxon>
        <taxon>Pseudomonadati</taxon>
        <taxon>Pseudomonadota</taxon>
        <taxon>Alphaproteobacteria</taxon>
        <taxon>Sphingomonadales</taxon>
        <taxon>Sphingomonadaceae</taxon>
        <taxon>Novosphingobium</taxon>
    </lineage>
</organism>
<keyword evidence="2" id="KW-1185">Reference proteome</keyword>
<reference evidence="1 2" key="1">
    <citation type="submission" date="2023-02" db="EMBL/GenBank/DDBJ databases">
        <title>Genome sequence of Novosphingobium humi KACC 19094.</title>
        <authorList>
            <person name="Kim S."/>
            <person name="Heo J."/>
            <person name="Kwon S.-W."/>
        </authorList>
    </citation>
    <scope>NUCLEOTIDE SEQUENCE [LARGE SCALE GENOMIC DNA]</scope>
    <source>
        <strain evidence="1 2">KACC 19094</strain>
    </source>
</reference>
<evidence type="ECO:0000313" key="1">
    <source>
        <dbReference type="EMBL" id="WCT78861.1"/>
    </source>
</evidence>
<dbReference type="Proteomes" id="UP001218231">
    <property type="component" value="Chromosome"/>
</dbReference>
<sequence length="229" mass="25979">MIIYHVVRRQWYRPGIVVDTNNVNWGNSLGLNSNNTMAAMEIVRLYKKGKTSLESIVELAIDAFNSKLNGLECYKKHKSSYDTALNLYDVERFVKTCARYNQKFRNSNDGLRVREVLFEDIRKNFAPQAHSRLKSAFGFDNIDDANLYLQECKINGDSDRKNSIICTLEIGTDASTSIHCGSFIDDVENHSTYFESEALLRAYWAGDASQTGPKEILISGTFEYGDQLG</sequence>
<protein>
    <submittedName>
        <fullName evidence="1">Uncharacterized protein</fullName>
    </submittedName>
</protein>
<dbReference type="EMBL" id="CP117417">
    <property type="protein sequence ID" value="WCT78861.1"/>
    <property type="molecule type" value="Genomic_DNA"/>
</dbReference>
<accession>A0ABY7U0P7</accession>
<gene>
    <name evidence="1" type="ORF">PQ457_07865</name>
</gene>
<proteinExistence type="predicted"/>
<dbReference type="SUPFAM" id="SSF56399">
    <property type="entry name" value="ADP-ribosylation"/>
    <property type="match status" value="1"/>
</dbReference>
<name>A0ABY7U0P7_9SPHN</name>